<dbReference type="InterPro" id="IPR048851">
    <property type="entry name" value="PaaA2_dom"/>
</dbReference>
<accession>A0A1G6HGG4</accession>
<dbReference type="EMBL" id="FMYL01000005">
    <property type="protein sequence ID" value="SDB92536.1"/>
    <property type="molecule type" value="Genomic_DNA"/>
</dbReference>
<evidence type="ECO:0000313" key="4">
    <source>
        <dbReference type="Proteomes" id="UP000242501"/>
    </source>
</evidence>
<feature type="domain" description="Stability determinant" evidence="2">
    <location>
        <begin position="18"/>
        <end position="47"/>
    </location>
</feature>
<feature type="compositionally biased region" description="Basic and acidic residues" evidence="1">
    <location>
        <begin position="52"/>
        <end position="62"/>
    </location>
</feature>
<feature type="region of interest" description="Disordered" evidence="1">
    <location>
        <begin position="33"/>
        <end position="62"/>
    </location>
</feature>
<keyword evidence="4" id="KW-1185">Reference proteome</keyword>
<proteinExistence type="predicted"/>
<name>A0A1G6HGG4_9GAMM</name>
<dbReference type="AlphaFoldDB" id="A0A1G6HGG4"/>
<dbReference type="RefSeq" id="WP_092747830.1">
    <property type="nucleotide sequence ID" value="NZ_FMYL01000005.1"/>
</dbReference>
<evidence type="ECO:0000256" key="1">
    <source>
        <dbReference type="SAM" id="MobiDB-lite"/>
    </source>
</evidence>
<protein>
    <recommendedName>
        <fullName evidence="2">Stability determinant domain-containing protein</fullName>
    </recommendedName>
</protein>
<dbReference type="OrthoDB" id="3174560at2"/>
<organism evidence="3 4">
    <name type="scientific">Acinetobacter boissieri</name>
    <dbReference type="NCBI Taxonomy" id="1219383"/>
    <lineage>
        <taxon>Bacteria</taxon>
        <taxon>Pseudomonadati</taxon>
        <taxon>Pseudomonadota</taxon>
        <taxon>Gammaproteobacteria</taxon>
        <taxon>Moraxellales</taxon>
        <taxon>Moraxellaceae</taxon>
        <taxon>Acinetobacter</taxon>
    </lineage>
</organism>
<evidence type="ECO:0000313" key="3">
    <source>
        <dbReference type="EMBL" id="SDB92536.1"/>
    </source>
</evidence>
<reference evidence="4" key="1">
    <citation type="submission" date="2016-09" db="EMBL/GenBank/DDBJ databases">
        <authorList>
            <person name="Varghese N."/>
            <person name="Submissions S."/>
        </authorList>
    </citation>
    <scope>NUCLEOTIDE SEQUENCE [LARGE SCALE GENOMIC DNA]</scope>
    <source>
        <strain evidence="4">ANC 4422</strain>
    </source>
</reference>
<evidence type="ECO:0000259" key="2">
    <source>
        <dbReference type="Pfam" id="PF21217"/>
    </source>
</evidence>
<gene>
    <name evidence="3" type="ORF">SAMN05421733_10589</name>
</gene>
<dbReference type="Proteomes" id="UP000242501">
    <property type="component" value="Unassembled WGS sequence"/>
</dbReference>
<sequence length="62" mass="7261">MSTVFDPIVSEFDSFDHEAEYNAWFRAKIEKASTDSRPAVPHDQVVAHLKKRREEREANTNR</sequence>
<dbReference type="STRING" id="1219383.SAMN05421733_10589"/>
<dbReference type="Pfam" id="PF21217">
    <property type="entry name" value="PaaA2"/>
    <property type="match status" value="1"/>
</dbReference>
<dbReference type="Gene3D" id="6.20.450.20">
    <property type="match status" value="1"/>
</dbReference>